<dbReference type="HOGENOM" id="CLU_1777489_0_0_1"/>
<accession>S8E5U4</accession>
<evidence type="ECO:0000256" key="1">
    <source>
        <dbReference type="SAM" id="MobiDB-lite"/>
    </source>
</evidence>
<proteinExistence type="predicted"/>
<feature type="region of interest" description="Disordered" evidence="1">
    <location>
        <begin position="72"/>
        <end position="146"/>
    </location>
</feature>
<keyword evidence="2" id="KW-1133">Transmembrane helix</keyword>
<organism evidence="3 4">
    <name type="scientific">Fomitopsis schrenkii</name>
    <name type="common">Brown rot fungus</name>
    <dbReference type="NCBI Taxonomy" id="2126942"/>
    <lineage>
        <taxon>Eukaryota</taxon>
        <taxon>Fungi</taxon>
        <taxon>Dikarya</taxon>
        <taxon>Basidiomycota</taxon>
        <taxon>Agaricomycotina</taxon>
        <taxon>Agaricomycetes</taxon>
        <taxon>Polyporales</taxon>
        <taxon>Fomitopsis</taxon>
    </lineage>
</organism>
<keyword evidence="2" id="KW-0812">Transmembrane</keyword>
<evidence type="ECO:0000313" key="3">
    <source>
        <dbReference type="EMBL" id="EPT00053.1"/>
    </source>
</evidence>
<evidence type="ECO:0000313" key="4">
    <source>
        <dbReference type="Proteomes" id="UP000015241"/>
    </source>
</evidence>
<keyword evidence="4" id="KW-1185">Reference proteome</keyword>
<evidence type="ECO:0000256" key="2">
    <source>
        <dbReference type="SAM" id="Phobius"/>
    </source>
</evidence>
<protein>
    <submittedName>
        <fullName evidence="3">Uncharacterized protein</fullName>
    </submittedName>
</protein>
<dbReference type="EMBL" id="KE504152">
    <property type="protein sequence ID" value="EPT00053.1"/>
    <property type="molecule type" value="Genomic_DNA"/>
</dbReference>
<dbReference type="InParanoid" id="S8E5U4"/>
<gene>
    <name evidence="3" type="ORF">FOMPIDRAFT_91031</name>
</gene>
<name>S8E5U4_FOMSC</name>
<dbReference type="Proteomes" id="UP000015241">
    <property type="component" value="Unassembled WGS sequence"/>
</dbReference>
<dbReference type="AlphaFoldDB" id="S8E5U4"/>
<feature type="transmembrane region" description="Helical" evidence="2">
    <location>
        <begin position="6"/>
        <end position="28"/>
    </location>
</feature>
<sequence>MTLALNAFVAALWVIDIVQIPSLLFDVLTTSMLTRLFLNLREAALDPHCNVSSASQMSDLRFTHILDNIGSTSADEADENGLEPQNTGNAAQSSIDEYEDNRYRGDAEQPISPLDDSGVFEEYTADNCDANGVSGSSDANLHEGRV</sequence>
<feature type="compositionally biased region" description="Polar residues" evidence="1">
    <location>
        <begin position="83"/>
        <end position="95"/>
    </location>
</feature>
<reference evidence="3 4" key="1">
    <citation type="journal article" date="2012" name="Science">
        <title>The Paleozoic origin of enzymatic lignin decomposition reconstructed from 31 fungal genomes.</title>
        <authorList>
            <person name="Floudas D."/>
            <person name="Binder M."/>
            <person name="Riley R."/>
            <person name="Barry K."/>
            <person name="Blanchette R.A."/>
            <person name="Henrissat B."/>
            <person name="Martinez A.T."/>
            <person name="Otillar R."/>
            <person name="Spatafora J.W."/>
            <person name="Yadav J.S."/>
            <person name="Aerts A."/>
            <person name="Benoit I."/>
            <person name="Boyd A."/>
            <person name="Carlson A."/>
            <person name="Copeland A."/>
            <person name="Coutinho P.M."/>
            <person name="de Vries R.P."/>
            <person name="Ferreira P."/>
            <person name="Findley K."/>
            <person name="Foster B."/>
            <person name="Gaskell J."/>
            <person name="Glotzer D."/>
            <person name="Gorecki P."/>
            <person name="Heitman J."/>
            <person name="Hesse C."/>
            <person name="Hori C."/>
            <person name="Igarashi K."/>
            <person name="Jurgens J.A."/>
            <person name="Kallen N."/>
            <person name="Kersten P."/>
            <person name="Kohler A."/>
            <person name="Kuees U."/>
            <person name="Kumar T.K.A."/>
            <person name="Kuo A."/>
            <person name="LaButti K."/>
            <person name="Larrondo L.F."/>
            <person name="Lindquist E."/>
            <person name="Ling A."/>
            <person name="Lombard V."/>
            <person name="Lucas S."/>
            <person name="Lundell T."/>
            <person name="Martin R."/>
            <person name="McLaughlin D.J."/>
            <person name="Morgenstern I."/>
            <person name="Morin E."/>
            <person name="Murat C."/>
            <person name="Nagy L.G."/>
            <person name="Nolan M."/>
            <person name="Ohm R.A."/>
            <person name="Patyshakuliyeva A."/>
            <person name="Rokas A."/>
            <person name="Ruiz-Duenas F.J."/>
            <person name="Sabat G."/>
            <person name="Salamov A."/>
            <person name="Samejima M."/>
            <person name="Schmutz J."/>
            <person name="Slot J.C."/>
            <person name="St John F."/>
            <person name="Stenlid J."/>
            <person name="Sun H."/>
            <person name="Sun S."/>
            <person name="Syed K."/>
            <person name="Tsang A."/>
            <person name="Wiebenga A."/>
            <person name="Young D."/>
            <person name="Pisabarro A."/>
            <person name="Eastwood D.C."/>
            <person name="Martin F."/>
            <person name="Cullen D."/>
            <person name="Grigoriev I.V."/>
            <person name="Hibbett D.S."/>
        </authorList>
    </citation>
    <scope>NUCLEOTIDE SEQUENCE</scope>
    <source>
        <strain evidence="4">FP-58527</strain>
    </source>
</reference>
<keyword evidence="2" id="KW-0472">Membrane</keyword>